<accession>A0A1D6HPA9</accession>
<protein>
    <submittedName>
        <fullName evidence="1">GDSL esterase/lipase LTL1</fullName>
    </submittedName>
</protein>
<organism evidence="1">
    <name type="scientific">Zea mays</name>
    <name type="common">Maize</name>
    <dbReference type="NCBI Taxonomy" id="4577"/>
    <lineage>
        <taxon>Eukaryota</taxon>
        <taxon>Viridiplantae</taxon>
        <taxon>Streptophyta</taxon>
        <taxon>Embryophyta</taxon>
        <taxon>Tracheophyta</taxon>
        <taxon>Spermatophyta</taxon>
        <taxon>Magnoliopsida</taxon>
        <taxon>Liliopsida</taxon>
        <taxon>Poales</taxon>
        <taxon>Poaceae</taxon>
        <taxon>PACMAD clade</taxon>
        <taxon>Panicoideae</taxon>
        <taxon>Andropogonodae</taxon>
        <taxon>Andropogoneae</taxon>
        <taxon>Tripsacinae</taxon>
        <taxon>Zea</taxon>
    </lineage>
</organism>
<gene>
    <name evidence="1" type="ORF">ZEAMMB73_Zm00001d018474</name>
</gene>
<feature type="non-terminal residue" evidence="1">
    <location>
        <position position="81"/>
    </location>
</feature>
<dbReference type="EMBL" id="CM000781">
    <property type="protein sequence ID" value="AQK76109.1"/>
    <property type="molecule type" value="Genomic_DNA"/>
</dbReference>
<evidence type="ECO:0000313" key="1">
    <source>
        <dbReference type="EMBL" id="AQK76109.1"/>
    </source>
</evidence>
<proteinExistence type="predicted"/>
<reference evidence="1" key="1">
    <citation type="submission" date="2015-12" db="EMBL/GenBank/DDBJ databases">
        <title>Update maize B73 reference genome by single molecule sequencing technologies.</title>
        <authorList>
            <consortium name="Maize Genome Sequencing Project"/>
            <person name="Ware D."/>
        </authorList>
    </citation>
    <scope>NUCLEOTIDE SEQUENCE</scope>
    <source>
        <tissue evidence="1">Seedling</tissue>
    </source>
</reference>
<sequence length="81" mass="8768">MQASAASPSSLLHACFRSSFVLLILAANASRSRCAFLVCVSVCGALYVQLCVTVTTITCPFLSYRTAQLHPIYINFQGIHN</sequence>
<dbReference type="AlphaFoldDB" id="A0A1D6HPA9"/>
<name>A0A1D6HPA9_MAIZE</name>